<dbReference type="EnsemblPlants" id="OPUNC07G25150.1">
    <property type="protein sequence ID" value="OPUNC07G25150.1"/>
    <property type="gene ID" value="OPUNC07G25150"/>
</dbReference>
<protein>
    <recommendedName>
        <fullName evidence="9">Ethylene insensitive 3-like DNA-binding domain-containing protein</fullName>
    </recommendedName>
</protein>
<feature type="compositionally biased region" description="Basic and acidic residues" evidence="8">
    <location>
        <begin position="91"/>
        <end position="103"/>
    </location>
</feature>
<dbReference type="GO" id="GO:0010104">
    <property type="term" value="P:regulation of ethylene-activated signaling pathway"/>
    <property type="evidence" value="ECO:0007669"/>
    <property type="project" value="EnsemblPlants"/>
</dbReference>
<accession>A0A0E0LPX8</accession>
<feature type="compositionally biased region" description="Acidic residues" evidence="8">
    <location>
        <begin position="58"/>
        <end position="69"/>
    </location>
</feature>
<evidence type="ECO:0000313" key="10">
    <source>
        <dbReference type="EnsemblPlants" id="OPUNC07G25150.1"/>
    </source>
</evidence>
<dbReference type="Gene3D" id="1.10.3180.10">
    <property type="entry name" value="DNA-binding domain of EIN3-like"/>
    <property type="match status" value="2"/>
</dbReference>
<dbReference type="GO" id="GO:0003700">
    <property type="term" value="F:DNA-binding transcription factor activity"/>
    <property type="evidence" value="ECO:0007669"/>
    <property type="project" value="EnsemblPlants"/>
</dbReference>
<dbReference type="eggNOG" id="ENOG502QQSG">
    <property type="taxonomic scope" value="Eukaryota"/>
</dbReference>
<keyword evidence="4" id="KW-0346">Stress response</keyword>
<keyword evidence="5" id="KW-0238">DNA-binding</keyword>
<dbReference type="GO" id="GO:0005634">
    <property type="term" value="C:nucleus"/>
    <property type="evidence" value="ECO:0007669"/>
    <property type="project" value="UniProtKB-SubCell"/>
</dbReference>
<evidence type="ECO:0000256" key="4">
    <source>
        <dbReference type="ARBA" id="ARBA00023016"/>
    </source>
</evidence>
<dbReference type="GO" id="GO:1903034">
    <property type="term" value="P:regulation of response to wounding"/>
    <property type="evidence" value="ECO:0007669"/>
    <property type="project" value="EnsemblPlants"/>
</dbReference>
<dbReference type="GO" id="GO:1901001">
    <property type="term" value="P:negative regulation of response to salt stress"/>
    <property type="evidence" value="ECO:0007669"/>
    <property type="project" value="EnsemblPlants"/>
</dbReference>
<evidence type="ECO:0000256" key="7">
    <source>
        <dbReference type="ARBA" id="ARBA00023242"/>
    </source>
</evidence>
<dbReference type="FunFam" id="1.10.3180.10:FF:000002">
    <property type="entry name" value="Ethylene insensitive 3-like 1"/>
    <property type="match status" value="1"/>
</dbReference>
<keyword evidence="7" id="KW-0539">Nucleus</keyword>
<dbReference type="OMA" id="INCDFIQ"/>
<keyword evidence="11" id="KW-1185">Reference proteome</keyword>
<name>A0A0E0LPX8_ORYPU</name>
<evidence type="ECO:0000313" key="11">
    <source>
        <dbReference type="Proteomes" id="UP000026962"/>
    </source>
</evidence>
<reference evidence="10" key="2">
    <citation type="submission" date="2018-05" db="EMBL/GenBank/DDBJ databases">
        <title>OpunRS2 (Oryza punctata Reference Sequence Version 2).</title>
        <authorList>
            <person name="Zhang J."/>
            <person name="Kudrna D."/>
            <person name="Lee S."/>
            <person name="Talag J."/>
            <person name="Welchert J."/>
            <person name="Wing R.A."/>
        </authorList>
    </citation>
    <scope>NUCLEOTIDE SEQUENCE [LARGE SCALE GENOMIC DNA]</scope>
</reference>
<evidence type="ECO:0000256" key="5">
    <source>
        <dbReference type="ARBA" id="ARBA00023125"/>
    </source>
</evidence>
<sequence>MMGAAVTMVDQRMAFAAEADVDSKAAFGFFGGECFVGEGDLVNPAPPSQQVHEGGFAAEDESGDDDDDVDDIEELERRMWRDRVRHKRLKELQQSRGGRESRPGEIGGGGRQQRQSQEQARRKKMSRAQDGILKYMLKMMEVCNAQGFVYGIIPEKGKPVSGASDNLRSWWKEKVRFDRNGPAAIAKYQADNAVPGCDGDVGGAVPAGPHSLHELQDTTLGSLLSALMQHCDPPQRRFPLEKGVPPPWWPEGTEAWWPEAGVPKELGPPPYKKPHDLKKAWKVAVLTAVIKHMSPDVDKVRRLVRQSKCLQDKMTAKEIVTWLAVLKQEEDLYLKLHPGALPPPLSAAGALSLNASISGEYDVEGIDGDEAGNNLQKAPTDATAFMDLTTMDVALSNNKFLIMPAALMKEEAIDVDFVQKRSAPAGGEPELMLSSNNHTRVYTCDNVQCPHSNYALGFLDRNERNAHQYACKHNAAAESKAPPHLFEPLGGFDFDLPVDGQRCLAGLMTMYDTDVAATQRNDTLLNNGMHHHHHQQQQQQQANFFIRDDAPFGGDVTATAAAAPEFRFSSNFNVSGGGAVDYGGAMQQPPAKYVGSNWFY</sequence>
<feature type="domain" description="Ethylene insensitive 3-like DNA-binding" evidence="9">
    <location>
        <begin position="73"/>
        <end position="330"/>
    </location>
</feature>
<dbReference type="Proteomes" id="UP000026962">
    <property type="component" value="Chromosome 7"/>
</dbReference>
<keyword evidence="3" id="KW-0936">Ethylene signaling pathway</keyword>
<evidence type="ECO:0000256" key="2">
    <source>
        <dbReference type="ARBA" id="ARBA00009416"/>
    </source>
</evidence>
<proteinExistence type="inferred from homology"/>
<evidence type="ECO:0000256" key="3">
    <source>
        <dbReference type="ARBA" id="ARBA00022745"/>
    </source>
</evidence>
<evidence type="ECO:0000259" key="9">
    <source>
        <dbReference type="Pfam" id="PF04873"/>
    </source>
</evidence>
<evidence type="ECO:0000256" key="8">
    <source>
        <dbReference type="SAM" id="MobiDB-lite"/>
    </source>
</evidence>
<dbReference type="InterPro" id="IPR047091">
    <property type="entry name" value="EIN3-like_DNA-bd"/>
</dbReference>
<dbReference type="GO" id="GO:0045893">
    <property type="term" value="P:positive regulation of DNA-templated transcription"/>
    <property type="evidence" value="ECO:0007669"/>
    <property type="project" value="EnsemblPlants"/>
</dbReference>
<comment type="similarity">
    <text evidence="2">Belongs to the EIN3 family.</text>
</comment>
<evidence type="ECO:0000256" key="6">
    <source>
        <dbReference type="ARBA" id="ARBA00023159"/>
    </source>
</evidence>
<dbReference type="HOGENOM" id="CLU_027306_0_1_1"/>
<dbReference type="FunFam" id="1.10.3180.10:FF:000001">
    <property type="entry name" value="Ethylene insensitive 3-like 1"/>
    <property type="match status" value="1"/>
</dbReference>
<reference evidence="10" key="1">
    <citation type="submission" date="2015-04" db="UniProtKB">
        <authorList>
            <consortium name="EnsemblPlants"/>
        </authorList>
    </citation>
    <scope>IDENTIFICATION</scope>
</reference>
<dbReference type="InterPro" id="IPR023278">
    <property type="entry name" value="Ethylene_insens-like_DNA-bd"/>
</dbReference>
<comment type="subcellular location">
    <subcellularLocation>
        <location evidence="1">Nucleus</location>
    </subcellularLocation>
</comment>
<dbReference type="Gramene" id="OPUNC07G25150.1">
    <property type="protein sequence ID" value="OPUNC07G25150.1"/>
    <property type="gene ID" value="OPUNC07G25150"/>
</dbReference>
<dbReference type="STRING" id="4537.A0A0E0LPX8"/>
<dbReference type="InterPro" id="IPR006957">
    <property type="entry name" value="EIN3"/>
</dbReference>
<feature type="region of interest" description="Disordered" evidence="8">
    <location>
        <begin position="91"/>
        <end position="127"/>
    </location>
</feature>
<dbReference type="SUPFAM" id="SSF116768">
    <property type="entry name" value="DNA-binding domain of EIN3-like"/>
    <property type="match status" value="1"/>
</dbReference>
<dbReference type="GO" id="GO:0043565">
    <property type="term" value="F:sequence-specific DNA binding"/>
    <property type="evidence" value="ECO:0007669"/>
    <property type="project" value="EnsemblPlants"/>
</dbReference>
<evidence type="ECO:0000256" key="1">
    <source>
        <dbReference type="ARBA" id="ARBA00004123"/>
    </source>
</evidence>
<keyword evidence="6" id="KW-0010">Activator</keyword>
<organism evidence="10">
    <name type="scientific">Oryza punctata</name>
    <name type="common">Red rice</name>
    <dbReference type="NCBI Taxonomy" id="4537"/>
    <lineage>
        <taxon>Eukaryota</taxon>
        <taxon>Viridiplantae</taxon>
        <taxon>Streptophyta</taxon>
        <taxon>Embryophyta</taxon>
        <taxon>Tracheophyta</taxon>
        <taxon>Spermatophyta</taxon>
        <taxon>Magnoliopsida</taxon>
        <taxon>Liliopsida</taxon>
        <taxon>Poales</taxon>
        <taxon>Poaceae</taxon>
        <taxon>BOP clade</taxon>
        <taxon>Oryzoideae</taxon>
        <taxon>Oryzeae</taxon>
        <taxon>Oryzinae</taxon>
        <taxon>Oryza</taxon>
    </lineage>
</organism>
<dbReference type="PANTHER" id="PTHR33305">
    <property type="entry name" value="ETHYLENE INSENSITIVE 3-LIKE 2 PROTEIN"/>
    <property type="match status" value="1"/>
</dbReference>
<dbReference type="Pfam" id="PF04873">
    <property type="entry name" value="EIN3_DNA-bd"/>
    <property type="match status" value="1"/>
</dbReference>
<dbReference type="PANTHER" id="PTHR33305:SF32">
    <property type="entry name" value="PROTEIN ETHYLENE-INSENSITIVE 3-LIKE 2"/>
    <property type="match status" value="1"/>
</dbReference>
<dbReference type="AlphaFoldDB" id="A0A0E0LPX8"/>
<feature type="region of interest" description="Disordered" evidence="8">
    <location>
        <begin position="40"/>
        <end position="69"/>
    </location>
</feature>
<dbReference type="GO" id="GO:0009873">
    <property type="term" value="P:ethylene-activated signaling pathway"/>
    <property type="evidence" value="ECO:0007669"/>
    <property type="project" value="UniProtKB-KW"/>
</dbReference>